<dbReference type="HOGENOM" id="CLU_301050_0_0_11"/>
<dbReference type="AlphaFoldDB" id="A0A0F6Z3V9"/>
<evidence type="ECO:0000313" key="1">
    <source>
        <dbReference type="EMBL" id="AKF26162.1"/>
    </source>
</evidence>
<dbReference type="Proteomes" id="UP000034037">
    <property type="component" value="Chromosome"/>
</dbReference>
<dbReference type="RefSeq" id="WP_003859924.1">
    <property type="nucleotide sequence ID" value="NZ_CP011309.1"/>
</dbReference>
<evidence type="ECO:0000313" key="2">
    <source>
        <dbReference type="Proteomes" id="UP000034037"/>
    </source>
</evidence>
<dbReference type="PATRIC" id="fig|92706.3.peg.119"/>
<dbReference type="EMBL" id="CP011309">
    <property type="protein sequence ID" value="AKF26162.1"/>
    <property type="molecule type" value="Genomic_DNA"/>
</dbReference>
<sequence>MDYAFEQSATALLDRAIDMPMNDEQMEAFQLALSVAQETEDQDTEFKARLFLATLGNINEDHTSMLTHFSAAVGMHDRDPARFPGQGDGSYPDLFWLYKNALNLVISSVLFTREQMDNMLDQMDEHFTRAGIPRIAIDIERRDDALMNGSLERALELQELIDASPHDDPFDDCPTCQIAGKAALAMAADDYDETQNLVSQIISYGSIGCVMEPETTLAAFMLRVLKSGDADYARYLQDVSAKANPEFQSLDSVGRHLEFLGITGNHSRGLGFLTRYQHRLITDPLATLGHFQFYLGTYTLLSSTERAGFGDLVVSGTGEVFGHDEDLNVEKLKERCLELARNLAREYDARNGNDNFMKRFEASIANSTLDIPVGLGGSNLLLKAQTATPSEPANAQDKLYRFCIANGKRAFSDAQRFLLNADELAELSDYERLAYAITLLDQPGKEAEGRELFLSELRRQGYRAVNFLESQTVEQLNNPDVQTYLTEAELIRDDLRSWAVLNQMALDNIDLVPYGEENEEPLAIARKIIEETASHPELRFENLEAQFSEFTILLAQSPENLDVALYQELRTQGNFVQELALDSIFGQHAVVQNTGNGEAILDETIGYMIGAGMRETTARTASQFAQLYSFVGRQERSIEMARLAFEELQAAGLPHREEELRLGMQLAQVEPIEAREILEKLLLPKFEQNLTLDELETEALLPLGATVAIHDPQAAAAILRHARENAAGFGNFELAVQAMTMITDVLYTQDMHEQLLEELNHSLPYAQMLDDQHQAELKLLDSIAIVQADLGSTEALETLGTAMGLAETTAQKLYVQESLNRAYFTFARPEDCISGAAEASALAMQNDDPSNAAAQLEQCAQYLFQLGHETDGASLLESAFRVEGIPTEQALYYANALSSIYEDFGDSAKSQYWEQQAQEKQQLLE</sequence>
<accession>A0A0F6Z3V9</accession>
<name>A0A0F6Z3V9_9CORY</name>
<reference evidence="1 2" key="1">
    <citation type="submission" date="2015-04" db="EMBL/GenBank/DDBJ databases">
        <title>Complete Genome Sequence of Brevibacterium flavum ATCC 15168.</title>
        <authorList>
            <person name="Ahn J."/>
            <person name="Park G."/>
            <person name="Jeon W."/>
            <person name="Jang Y."/>
            <person name="Jang M."/>
            <person name="Lee H."/>
            <person name="Lee H."/>
        </authorList>
    </citation>
    <scope>NUCLEOTIDE SEQUENCE [LARGE SCALE GENOMIC DNA]</scope>
    <source>
        <strain evidence="1 2">ATCC 15168</strain>
    </source>
</reference>
<gene>
    <name evidence="1" type="ORF">YH66_00605</name>
</gene>
<protein>
    <submittedName>
        <fullName evidence="1">Uncharacterized protein</fullName>
    </submittedName>
</protein>
<proteinExistence type="predicted"/>
<organism evidence="1 2">
    <name type="scientific">[Brevibacterium] flavum</name>
    <dbReference type="NCBI Taxonomy" id="92706"/>
    <lineage>
        <taxon>Bacteria</taxon>
        <taxon>Bacillati</taxon>
        <taxon>Actinomycetota</taxon>
        <taxon>Actinomycetes</taxon>
        <taxon>Mycobacteriales</taxon>
        <taxon>Corynebacteriaceae</taxon>
        <taxon>Corynebacterium</taxon>
    </lineage>
</organism>
<keyword evidence="2" id="KW-1185">Reference proteome</keyword>